<dbReference type="FunFam" id="3.40.50.150:FF:000327">
    <property type="entry name" value="Unplaced genomic scaffold supercont2.6, whole genome shotgun sequence"/>
    <property type="match status" value="1"/>
</dbReference>
<keyword evidence="15" id="KW-0689">Ribosomal protein</keyword>
<feature type="domain" description="Protein arginine N-methyltransferase" evidence="14">
    <location>
        <begin position="165"/>
        <end position="322"/>
    </location>
</feature>
<dbReference type="InterPro" id="IPR055135">
    <property type="entry name" value="PRMT_dom"/>
</dbReference>
<dbReference type="PANTHER" id="PTHR11006">
    <property type="entry name" value="PROTEIN ARGININE N-METHYLTRANSFERASE"/>
    <property type="match status" value="1"/>
</dbReference>
<evidence type="ECO:0000256" key="10">
    <source>
        <dbReference type="ARBA" id="ARBA00023163"/>
    </source>
</evidence>
<dbReference type="EMBL" id="DS022300">
    <property type="protein sequence ID" value="OAJ36127.1"/>
    <property type="molecule type" value="Genomic_DNA"/>
</dbReference>
<evidence type="ECO:0000256" key="7">
    <source>
        <dbReference type="ARBA" id="ARBA00022691"/>
    </source>
</evidence>
<dbReference type="InterPro" id="IPR029063">
    <property type="entry name" value="SAM-dependent_MTases_sf"/>
</dbReference>
<keyword evidence="7 13" id="KW-0949">S-adenosyl-L-methionine</keyword>
<keyword evidence="4" id="KW-0963">Cytoplasm</keyword>
<evidence type="ECO:0000256" key="12">
    <source>
        <dbReference type="ARBA" id="ARBA00049086"/>
    </source>
</evidence>
<dbReference type="SMR" id="A0A177W7Q1"/>
<keyword evidence="11" id="KW-0539">Nucleus</keyword>
<dbReference type="SUPFAM" id="SSF53335">
    <property type="entry name" value="S-adenosyl-L-methionine-dependent methyltransferases"/>
    <property type="match status" value="1"/>
</dbReference>
<evidence type="ECO:0000256" key="8">
    <source>
        <dbReference type="ARBA" id="ARBA00022853"/>
    </source>
</evidence>
<keyword evidence="9" id="KW-0805">Transcription regulation</keyword>
<dbReference type="Pfam" id="PF22528">
    <property type="entry name" value="PRMT_C"/>
    <property type="match status" value="1"/>
</dbReference>
<dbReference type="OrthoDB" id="7848332at2759"/>
<dbReference type="PANTHER" id="PTHR11006:SF10">
    <property type="entry name" value="HISTONE-ARGININE METHYLTRANSFERASE CARMER-RELATED"/>
    <property type="match status" value="1"/>
</dbReference>
<keyword evidence="10" id="KW-0804">Transcription</keyword>
<dbReference type="GO" id="GO:0032259">
    <property type="term" value="P:methylation"/>
    <property type="evidence" value="ECO:0007669"/>
    <property type="project" value="UniProtKB-KW"/>
</dbReference>
<dbReference type="Gene3D" id="3.40.50.150">
    <property type="entry name" value="Vaccinia Virus protein VP39"/>
    <property type="match status" value="1"/>
</dbReference>
<organism evidence="15 16">
    <name type="scientific">Batrachochytrium dendrobatidis (strain JEL423)</name>
    <dbReference type="NCBI Taxonomy" id="403673"/>
    <lineage>
        <taxon>Eukaryota</taxon>
        <taxon>Fungi</taxon>
        <taxon>Fungi incertae sedis</taxon>
        <taxon>Chytridiomycota</taxon>
        <taxon>Chytridiomycota incertae sedis</taxon>
        <taxon>Chytridiomycetes</taxon>
        <taxon>Rhizophydiales</taxon>
        <taxon>Rhizophydiales incertae sedis</taxon>
        <taxon>Batrachochytrium</taxon>
    </lineage>
</organism>
<comment type="catalytic activity">
    <reaction evidence="12">
        <text>L-arginyl-[protein] + 2 S-adenosyl-L-methionine = N(omega),N(omega)-dimethyl-L-arginyl-[protein] + 2 S-adenosyl-L-homocysteine + 2 H(+)</text>
        <dbReference type="Rhea" id="RHEA:48096"/>
        <dbReference type="Rhea" id="RHEA-COMP:10532"/>
        <dbReference type="Rhea" id="RHEA-COMP:11991"/>
        <dbReference type="ChEBI" id="CHEBI:15378"/>
        <dbReference type="ChEBI" id="CHEBI:29965"/>
        <dbReference type="ChEBI" id="CHEBI:57856"/>
        <dbReference type="ChEBI" id="CHEBI:59789"/>
        <dbReference type="ChEBI" id="CHEBI:61897"/>
        <dbReference type="EC" id="2.1.1.319"/>
    </reaction>
</comment>
<evidence type="ECO:0000256" key="1">
    <source>
        <dbReference type="ARBA" id="ARBA00004123"/>
    </source>
</evidence>
<evidence type="ECO:0000259" key="14">
    <source>
        <dbReference type="Pfam" id="PF22528"/>
    </source>
</evidence>
<evidence type="ECO:0000256" key="2">
    <source>
        <dbReference type="ARBA" id="ARBA00004496"/>
    </source>
</evidence>
<dbReference type="AlphaFoldDB" id="A0A177W7Q1"/>
<dbReference type="STRING" id="403673.A0A177W7Q1"/>
<sequence>MEAQKSSTSTDSRDTTYFSYYAQFVHQQNMLQDTVRTSLYQTAILANSSTLFDGKMVMDLGAGSGILSFLSIRAGAKHVIAVEASGMADKIQKLIDYTHITNSWLRGKLTVVKSKIEDVENLPMVDTLVSEPIGVLLVHERMLESYILARDRFLKPDGIMVPSMGTIYVAPISDSNLWSQTMSKVRFWEQQEFFGVDLSPLAQDAKDEIFGQPVVGGFDARSLVAPACSHIVDFRTVTANQLKDIVIPFTWMATYTGLIHGIGAWFDINLAGYILSTAPQAEKTHWHQVRLLLKEPLAINAFENIRGWIRMVANPLRSYDITAELIVGNQGILSDPHNPFVASTRAIPEGFTRRTGKWALHEQTYYFDQYPGETSVRPEYVGLYLPEISLE</sequence>
<dbReference type="EC" id="2.1.1.319" evidence="3"/>
<evidence type="ECO:0000256" key="13">
    <source>
        <dbReference type="PROSITE-ProRule" id="PRU01015"/>
    </source>
</evidence>
<dbReference type="Pfam" id="PF06325">
    <property type="entry name" value="PrmA"/>
    <property type="match status" value="1"/>
</dbReference>
<dbReference type="Proteomes" id="UP000077115">
    <property type="component" value="Unassembled WGS sequence"/>
</dbReference>
<gene>
    <name evidence="15" type="ORF">BDEG_20333</name>
</gene>
<evidence type="ECO:0000256" key="3">
    <source>
        <dbReference type="ARBA" id="ARBA00011925"/>
    </source>
</evidence>
<dbReference type="InterPro" id="IPR025799">
    <property type="entry name" value="Arg_MeTrfase"/>
</dbReference>
<evidence type="ECO:0000313" key="16">
    <source>
        <dbReference type="Proteomes" id="UP000077115"/>
    </source>
</evidence>
<dbReference type="VEuPathDB" id="FungiDB:BDEG_20333"/>
<keyword evidence="15" id="KW-0687">Ribonucleoprotein</keyword>
<reference evidence="15 16" key="1">
    <citation type="submission" date="2006-10" db="EMBL/GenBank/DDBJ databases">
        <title>The Genome Sequence of Batrachochytrium dendrobatidis JEL423.</title>
        <authorList>
            <consortium name="The Broad Institute Genome Sequencing Platform"/>
            <person name="Birren B."/>
            <person name="Lander E."/>
            <person name="Galagan J."/>
            <person name="Cuomo C."/>
            <person name="Devon K."/>
            <person name="Jaffe D."/>
            <person name="Butler J."/>
            <person name="Alvarez P."/>
            <person name="Gnerre S."/>
            <person name="Grabherr M."/>
            <person name="Kleber M."/>
            <person name="Mauceli E."/>
            <person name="Brockman W."/>
            <person name="Young S."/>
            <person name="LaButti K."/>
            <person name="Sykes S."/>
            <person name="DeCaprio D."/>
            <person name="Crawford M."/>
            <person name="Koehrsen M."/>
            <person name="Engels R."/>
            <person name="Montgomery P."/>
            <person name="Pearson M."/>
            <person name="Howarth C."/>
            <person name="Larson L."/>
            <person name="White J."/>
            <person name="O'Leary S."/>
            <person name="Kodira C."/>
            <person name="Zeng Q."/>
            <person name="Yandava C."/>
            <person name="Alvarado L."/>
            <person name="Longcore J."/>
            <person name="James T."/>
        </authorList>
    </citation>
    <scope>NUCLEOTIDE SEQUENCE [LARGE SCALE GENOMIC DNA]</scope>
    <source>
        <strain evidence="15 16">JEL423</strain>
    </source>
</reference>
<evidence type="ECO:0000256" key="11">
    <source>
        <dbReference type="ARBA" id="ARBA00023242"/>
    </source>
</evidence>
<dbReference type="GO" id="GO:0005840">
    <property type="term" value="C:ribosome"/>
    <property type="evidence" value="ECO:0007669"/>
    <property type="project" value="UniProtKB-KW"/>
</dbReference>
<comment type="subcellular location">
    <subcellularLocation>
        <location evidence="2">Cytoplasm</location>
    </subcellularLocation>
    <subcellularLocation>
        <location evidence="1">Nucleus</location>
    </subcellularLocation>
</comment>
<keyword evidence="5 13" id="KW-0489">Methyltransferase</keyword>
<evidence type="ECO:0000256" key="9">
    <source>
        <dbReference type="ARBA" id="ARBA00023015"/>
    </source>
</evidence>
<dbReference type="GO" id="GO:0005634">
    <property type="term" value="C:nucleus"/>
    <property type="evidence" value="ECO:0007669"/>
    <property type="project" value="UniProtKB-SubCell"/>
</dbReference>
<accession>A0A177W7Q1</accession>
<dbReference type="GO" id="GO:0005737">
    <property type="term" value="C:cytoplasm"/>
    <property type="evidence" value="ECO:0007669"/>
    <property type="project" value="UniProtKB-SubCell"/>
</dbReference>
<evidence type="ECO:0000256" key="5">
    <source>
        <dbReference type="ARBA" id="ARBA00022603"/>
    </source>
</evidence>
<name>A0A177W7Q1_BATDL</name>
<proteinExistence type="predicted"/>
<protein>
    <recommendedName>
        <fullName evidence="3">type I protein arginine methyltransferase</fullName>
        <ecNumber evidence="3">2.1.1.319</ecNumber>
    </recommendedName>
</protein>
<dbReference type="PROSITE" id="PS51678">
    <property type="entry name" value="SAM_MT_PRMT"/>
    <property type="match status" value="1"/>
</dbReference>
<dbReference type="eggNOG" id="KOG1500">
    <property type="taxonomic scope" value="Eukaryota"/>
</dbReference>
<dbReference type="Gene3D" id="2.70.160.11">
    <property type="entry name" value="Hnrnp arginine n-methyltransferase1"/>
    <property type="match status" value="1"/>
</dbReference>
<evidence type="ECO:0000313" key="15">
    <source>
        <dbReference type="EMBL" id="OAJ36127.1"/>
    </source>
</evidence>
<dbReference type="GO" id="GO:0035242">
    <property type="term" value="F:protein-arginine omega-N asymmetric methyltransferase activity"/>
    <property type="evidence" value="ECO:0007669"/>
    <property type="project" value="UniProtKB-EC"/>
</dbReference>
<dbReference type="GO" id="GO:0070611">
    <property type="term" value="F:histone H3R2 methyltransferase activity"/>
    <property type="evidence" value="ECO:0007669"/>
    <property type="project" value="TreeGrafter"/>
</dbReference>
<dbReference type="CDD" id="cd02440">
    <property type="entry name" value="AdoMet_MTases"/>
    <property type="match status" value="1"/>
</dbReference>
<keyword evidence="6 13" id="KW-0808">Transferase</keyword>
<evidence type="ECO:0000256" key="4">
    <source>
        <dbReference type="ARBA" id="ARBA00022490"/>
    </source>
</evidence>
<reference evidence="15 16" key="2">
    <citation type="submission" date="2016-05" db="EMBL/GenBank/DDBJ databases">
        <title>Lineage-specific infection strategies underlie the spectrum of fungal disease in amphibians.</title>
        <authorList>
            <person name="Cuomo C.A."/>
            <person name="Farrer R.A."/>
            <person name="James T."/>
            <person name="Longcore J."/>
            <person name="Birren B."/>
        </authorList>
    </citation>
    <scope>NUCLEOTIDE SEQUENCE [LARGE SCALE GENOMIC DNA]</scope>
    <source>
        <strain evidence="15 16">JEL423</strain>
    </source>
</reference>
<keyword evidence="8" id="KW-0156">Chromatin regulator</keyword>
<evidence type="ECO:0000256" key="6">
    <source>
        <dbReference type="ARBA" id="ARBA00022679"/>
    </source>
</evidence>